<dbReference type="AlphaFoldDB" id="B7AQL0"/>
<reference evidence="1 2" key="2">
    <citation type="submission" date="2008-11" db="EMBL/GenBank/DDBJ databases">
        <authorList>
            <person name="Fulton L."/>
            <person name="Clifton S."/>
            <person name="Fulton B."/>
            <person name="Xu J."/>
            <person name="Minx P."/>
            <person name="Pepin K.H."/>
            <person name="Johnson M."/>
            <person name="Bhonagiri V."/>
            <person name="Nash W.E."/>
            <person name="Mardis E.R."/>
            <person name="Wilson R.K."/>
        </authorList>
    </citation>
    <scope>NUCLEOTIDE SEQUENCE [LARGE SCALE GENOMIC DNA]</scope>
    <source>
        <strain evidence="1 2">ATCC 43243</strain>
    </source>
</reference>
<reference evidence="1 2" key="1">
    <citation type="submission" date="2008-11" db="EMBL/GenBank/DDBJ databases">
        <title>Draft genome sequence of Bacteroides pectinophilus (ATCC 43243).</title>
        <authorList>
            <person name="Sudarsanam P."/>
            <person name="Ley R."/>
            <person name="Guruge J."/>
            <person name="Turnbaugh P.J."/>
            <person name="Mahowald M."/>
            <person name="Liep D."/>
            <person name="Gordon J."/>
        </authorList>
    </citation>
    <scope>NUCLEOTIDE SEQUENCE [LARGE SCALE GENOMIC DNA]</scope>
    <source>
        <strain evidence="1 2">ATCC 43243</strain>
    </source>
</reference>
<proteinExistence type="predicted"/>
<keyword evidence="2" id="KW-1185">Reference proteome</keyword>
<dbReference type="Proteomes" id="UP000003136">
    <property type="component" value="Unassembled WGS sequence"/>
</dbReference>
<dbReference type="EMBL" id="ABVQ01000035">
    <property type="protein sequence ID" value="EEC57982.1"/>
    <property type="molecule type" value="Genomic_DNA"/>
</dbReference>
<sequence>MEEKETGSSDERYRKLYRKAVKKGMKRSGTKTMPQAMIPGDITIQNITSDEKIAGEITRAYEIARYSHRSVSDGDIKQLKNISR</sequence>
<name>B7AQL0_9FIRM</name>
<accession>B7AQL0</accession>
<dbReference type="STRING" id="483218.BACPEC_00967"/>
<organism evidence="1 2">
    <name type="scientific">[Bacteroides] pectinophilus ATCC 43243</name>
    <dbReference type="NCBI Taxonomy" id="483218"/>
    <lineage>
        <taxon>Bacteria</taxon>
        <taxon>Bacillati</taxon>
        <taxon>Bacillota</taxon>
        <taxon>Clostridia</taxon>
        <taxon>Eubacteriales</taxon>
    </lineage>
</organism>
<evidence type="ECO:0008006" key="3">
    <source>
        <dbReference type="Google" id="ProtNLM"/>
    </source>
</evidence>
<comment type="caution">
    <text evidence="1">The sequence shown here is derived from an EMBL/GenBank/DDBJ whole genome shotgun (WGS) entry which is preliminary data.</text>
</comment>
<evidence type="ECO:0000313" key="2">
    <source>
        <dbReference type="Proteomes" id="UP000003136"/>
    </source>
</evidence>
<dbReference type="HOGENOM" id="CLU_2520743_0_0_9"/>
<protein>
    <recommendedName>
        <fullName evidence="3">DUF4129 domain-containing protein</fullName>
    </recommendedName>
</protein>
<gene>
    <name evidence="1" type="ORF">BACPEC_00967</name>
</gene>
<evidence type="ECO:0000313" key="1">
    <source>
        <dbReference type="EMBL" id="EEC57982.1"/>
    </source>
</evidence>